<dbReference type="PROSITE" id="PS51375">
    <property type="entry name" value="PPR"/>
    <property type="match status" value="1"/>
</dbReference>
<dbReference type="InterPro" id="IPR002885">
    <property type="entry name" value="PPR_rpt"/>
</dbReference>
<dbReference type="Proteomes" id="UP000326396">
    <property type="component" value="Linkage Group LG4"/>
</dbReference>
<protein>
    <recommendedName>
        <fullName evidence="5">Pentatricopeptide repeat-containing protein</fullName>
    </recommendedName>
</protein>
<comment type="caution">
    <text evidence="3">The sequence shown here is derived from an EMBL/GenBank/DDBJ whole genome shotgun (WGS) entry which is preliminary data.</text>
</comment>
<feature type="repeat" description="PPR" evidence="2">
    <location>
        <begin position="11"/>
        <end position="45"/>
    </location>
</feature>
<organism evidence="3 4">
    <name type="scientific">Mikania micrantha</name>
    <name type="common">bitter vine</name>
    <dbReference type="NCBI Taxonomy" id="192012"/>
    <lineage>
        <taxon>Eukaryota</taxon>
        <taxon>Viridiplantae</taxon>
        <taxon>Streptophyta</taxon>
        <taxon>Embryophyta</taxon>
        <taxon>Tracheophyta</taxon>
        <taxon>Spermatophyta</taxon>
        <taxon>Magnoliopsida</taxon>
        <taxon>eudicotyledons</taxon>
        <taxon>Gunneridae</taxon>
        <taxon>Pentapetalae</taxon>
        <taxon>asterids</taxon>
        <taxon>campanulids</taxon>
        <taxon>Asterales</taxon>
        <taxon>Asteraceae</taxon>
        <taxon>Asteroideae</taxon>
        <taxon>Heliantheae alliance</taxon>
        <taxon>Eupatorieae</taxon>
        <taxon>Mikania</taxon>
    </lineage>
</organism>
<evidence type="ECO:0008006" key="5">
    <source>
        <dbReference type="Google" id="ProtNLM"/>
    </source>
</evidence>
<name>A0A5N6MZX2_9ASTR</name>
<dbReference type="NCBIfam" id="TIGR00756">
    <property type="entry name" value="PPR"/>
    <property type="match status" value="1"/>
</dbReference>
<evidence type="ECO:0000313" key="3">
    <source>
        <dbReference type="EMBL" id="KAD4179005.1"/>
    </source>
</evidence>
<dbReference type="InterPro" id="IPR011990">
    <property type="entry name" value="TPR-like_helical_dom_sf"/>
</dbReference>
<dbReference type="AlphaFoldDB" id="A0A5N6MZX2"/>
<sequence length="93" mass="10388">MSAEKLGVEFDACCLMIMIKGLCKNGDIIAAFQVFDKFPKQGYGESSTENRCRVLAMAALASVTVRFCPMQIFGPPPMELWIQDAKDMRLSYL</sequence>
<evidence type="ECO:0000256" key="2">
    <source>
        <dbReference type="PROSITE-ProRule" id="PRU00708"/>
    </source>
</evidence>
<dbReference type="EMBL" id="SZYD01000014">
    <property type="protein sequence ID" value="KAD4179005.1"/>
    <property type="molecule type" value="Genomic_DNA"/>
</dbReference>
<accession>A0A5N6MZX2</accession>
<keyword evidence="1" id="KW-0677">Repeat</keyword>
<evidence type="ECO:0000256" key="1">
    <source>
        <dbReference type="ARBA" id="ARBA00022737"/>
    </source>
</evidence>
<dbReference type="Gene3D" id="1.25.40.10">
    <property type="entry name" value="Tetratricopeptide repeat domain"/>
    <property type="match status" value="1"/>
</dbReference>
<gene>
    <name evidence="3" type="ORF">E3N88_27596</name>
</gene>
<reference evidence="3 4" key="1">
    <citation type="submission" date="2019-05" db="EMBL/GenBank/DDBJ databases">
        <title>Mikania micrantha, genome provides insights into the molecular mechanism of rapid growth.</title>
        <authorList>
            <person name="Liu B."/>
        </authorList>
    </citation>
    <scope>NUCLEOTIDE SEQUENCE [LARGE SCALE GENOMIC DNA]</scope>
    <source>
        <strain evidence="3">NLD-2019</strain>
        <tissue evidence="3">Leaf</tissue>
    </source>
</reference>
<evidence type="ECO:0000313" key="4">
    <source>
        <dbReference type="Proteomes" id="UP000326396"/>
    </source>
</evidence>
<proteinExistence type="predicted"/>
<dbReference type="OrthoDB" id="185373at2759"/>
<dbReference type="Pfam" id="PF12854">
    <property type="entry name" value="PPR_1"/>
    <property type="match status" value="1"/>
</dbReference>
<keyword evidence="4" id="KW-1185">Reference proteome</keyword>